<accession>A0A4Q1UZN4</accession>
<feature type="domain" description="PepSY" evidence="2">
    <location>
        <begin position="60"/>
        <end position="113"/>
    </location>
</feature>
<dbReference type="Proteomes" id="UP000290819">
    <property type="component" value="Unassembled WGS sequence"/>
</dbReference>
<feature type="chain" id="PRO_5020544093" evidence="1">
    <location>
        <begin position="24"/>
        <end position="199"/>
    </location>
</feature>
<dbReference type="OrthoDB" id="8253315at2"/>
<dbReference type="AlphaFoldDB" id="A0A4Q1UZN4"/>
<organism evidence="3 4">
    <name type="scientific">Bradyrhizobium betae</name>
    <dbReference type="NCBI Taxonomy" id="244734"/>
    <lineage>
        <taxon>Bacteria</taxon>
        <taxon>Pseudomonadati</taxon>
        <taxon>Pseudomonadota</taxon>
        <taxon>Alphaproteobacteria</taxon>
        <taxon>Hyphomicrobiales</taxon>
        <taxon>Nitrobacteraceae</taxon>
        <taxon>Bradyrhizobium</taxon>
    </lineage>
</organism>
<evidence type="ECO:0000313" key="4">
    <source>
        <dbReference type="Proteomes" id="UP000290819"/>
    </source>
</evidence>
<evidence type="ECO:0000259" key="2">
    <source>
        <dbReference type="Pfam" id="PF03413"/>
    </source>
</evidence>
<protein>
    <submittedName>
        <fullName evidence="3">Peptidase</fullName>
    </submittedName>
</protein>
<dbReference type="EMBL" id="MZXW01000032">
    <property type="protein sequence ID" value="RXT42907.1"/>
    <property type="molecule type" value="Genomic_DNA"/>
</dbReference>
<feature type="signal peptide" evidence="1">
    <location>
        <begin position="1"/>
        <end position="23"/>
    </location>
</feature>
<dbReference type="Gene3D" id="3.10.450.40">
    <property type="match status" value="1"/>
</dbReference>
<name>A0A4Q1UZN4_9BRAD</name>
<dbReference type="Pfam" id="PF03413">
    <property type="entry name" value="PepSY"/>
    <property type="match status" value="1"/>
</dbReference>
<dbReference type="RefSeq" id="WP_129272905.1">
    <property type="nucleotide sequence ID" value="NZ_MZXW01000032.1"/>
</dbReference>
<reference evidence="3 4" key="1">
    <citation type="submission" date="2017-03" db="EMBL/GenBank/DDBJ databases">
        <authorList>
            <person name="Safronova V.I."/>
            <person name="Sazanova A.L."/>
            <person name="Chirak E.R."/>
        </authorList>
    </citation>
    <scope>NUCLEOTIDE SEQUENCE [LARGE SCALE GENOMIC DNA]</scope>
    <source>
        <strain evidence="3 4">Opo-243</strain>
    </source>
</reference>
<proteinExistence type="predicted"/>
<comment type="caution">
    <text evidence="3">The sequence shown here is derived from an EMBL/GenBank/DDBJ whole genome shotgun (WGS) entry which is preliminary data.</text>
</comment>
<keyword evidence="4" id="KW-1185">Reference proteome</keyword>
<evidence type="ECO:0000313" key="3">
    <source>
        <dbReference type="EMBL" id="RXT42907.1"/>
    </source>
</evidence>
<sequence length="199" mass="21555">MPKNQLLALIVWSATLAATGAMADVTRTPADIESRSPAAQADVDEAAMHRVLDQFRTTRVPLGQAMAIAERLHDGSRTADISFEISGQPVYRVRTVKNERVFENVIDAHTGSISHAEIASSLKELDRVDLANIIALKWVKQELSDAVRVAEQAAAGRALAGGLIKQDGKLNFVVVVATGDRLKEVMLEPPKVGQRSTQH</sequence>
<dbReference type="InterPro" id="IPR025711">
    <property type="entry name" value="PepSY"/>
</dbReference>
<keyword evidence="1" id="KW-0732">Signal</keyword>
<gene>
    <name evidence="3" type="ORF">B5V03_24080</name>
</gene>
<evidence type="ECO:0000256" key="1">
    <source>
        <dbReference type="SAM" id="SignalP"/>
    </source>
</evidence>